<dbReference type="Proteomes" id="UP000199283">
    <property type="component" value="Unassembled WGS sequence"/>
</dbReference>
<keyword evidence="3" id="KW-1185">Reference proteome</keyword>
<dbReference type="STRING" id="188906.SAMN04488526_2476"/>
<reference evidence="2 3" key="1">
    <citation type="submission" date="2016-10" db="EMBL/GenBank/DDBJ databases">
        <authorList>
            <person name="de Groot N.N."/>
        </authorList>
    </citation>
    <scope>NUCLEOTIDE SEQUENCE [LARGE SCALE GENOMIC DNA]</scope>
    <source>
        <strain evidence="2 3">DSM 14858</strain>
    </source>
</reference>
<keyword evidence="1" id="KW-1133">Transmembrane helix</keyword>
<dbReference type="EMBL" id="FNZQ01000004">
    <property type="protein sequence ID" value="SEL32856.1"/>
    <property type="molecule type" value="Genomic_DNA"/>
</dbReference>
<name>A0A1H7PB59_9RHOB</name>
<proteinExistence type="predicted"/>
<evidence type="ECO:0000256" key="1">
    <source>
        <dbReference type="SAM" id="Phobius"/>
    </source>
</evidence>
<evidence type="ECO:0000313" key="2">
    <source>
        <dbReference type="EMBL" id="SEL32856.1"/>
    </source>
</evidence>
<keyword evidence="1" id="KW-0812">Transmembrane</keyword>
<sequence length="266" mass="29551">MDGLLRIGFGPLLVLIAVLAGVLYAALYLGRGAGPSRRVILSFLIRVFLPIAILLGLPLVLLGQVVVLEERLWQALIAGLVIATGWLATAIFAEIERAARKAERTRDFHKALYAEVLNTREALWGKGQAEDQGQALLERMEHDPTFTPFIPREQHDRVFTAQLEHIDVLPRQTIDVVVAFYSQVAAIAALVEDMRGERFQQLDQPRRIAMVEDYLELRHRTFVMGRNLLLTINAYAEGGAAKAEALSKQINNPVVDRTGPAGRGRD</sequence>
<keyword evidence="1" id="KW-0472">Membrane</keyword>
<dbReference type="AlphaFoldDB" id="A0A1H7PB59"/>
<dbReference type="RefSeq" id="WP_175495865.1">
    <property type="nucleotide sequence ID" value="NZ_FNZQ01000004.1"/>
</dbReference>
<feature type="transmembrane region" description="Helical" evidence="1">
    <location>
        <begin position="72"/>
        <end position="93"/>
    </location>
</feature>
<evidence type="ECO:0008006" key="4">
    <source>
        <dbReference type="Google" id="ProtNLM"/>
    </source>
</evidence>
<accession>A0A1H7PB59</accession>
<feature type="transmembrane region" description="Helical" evidence="1">
    <location>
        <begin position="43"/>
        <end position="66"/>
    </location>
</feature>
<feature type="transmembrane region" description="Helical" evidence="1">
    <location>
        <begin position="12"/>
        <end position="31"/>
    </location>
</feature>
<evidence type="ECO:0000313" key="3">
    <source>
        <dbReference type="Proteomes" id="UP000199283"/>
    </source>
</evidence>
<gene>
    <name evidence="2" type="ORF">SAMN04488526_2476</name>
</gene>
<protein>
    <recommendedName>
        <fullName evidence="4">5-bromo-4-chloroindolyl phosphate hydrolysis protein</fullName>
    </recommendedName>
</protein>
<organism evidence="2 3">
    <name type="scientific">Jannaschia helgolandensis</name>
    <dbReference type="NCBI Taxonomy" id="188906"/>
    <lineage>
        <taxon>Bacteria</taxon>
        <taxon>Pseudomonadati</taxon>
        <taxon>Pseudomonadota</taxon>
        <taxon>Alphaproteobacteria</taxon>
        <taxon>Rhodobacterales</taxon>
        <taxon>Roseobacteraceae</taxon>
        <taxon>Jannaschia</taxon>
    </lineage>
</organism>